<name>A0A264W3D5_9BACL</name>
<dbReference type="Pfam" id="PF01636">
    <property type="entry name" value="APH"/>
    <property type="match status" value="1"/>
</dbReference>
<dbReference type="InterPro" id="IPR011009">
    <property type="entry name" value="Kinase-like_dom_sf"/>
</dbReference>
<accession>A0A264W3D5</accession>
<dbReference type="AlphaFoldDB" id="A0A264W3D5"/>
<dbReference type="InterPro" id="IPR002575">
    <property type="entry name" value="Aminoglycoside_PTrfase"/>
</dbReference>
<dbReference type="EMBL" id="NOKQ01000204">
    <property type="protein sequence ID" value="OZS78092.1"/>
    <property type="molecule type" value="Genomic_DNA"/>
</dbReference>
<evidence type="ECO:0000313" key="2">
    <source>
        <dbReference type="EMBL" id="OZS78092.1"/>
    </source>
</evidence>
<evidence type="ECO:0000313" key="3">
    <source>
        <dbReference type="Proteomes" id="UP000217065"/>
    </source>
</evidence>
<comment type="caution">
    <text evidence="2">The sequence shown here is derived from an EMBL/GenBank/DDBJ whole genome shotgun (WGS) entry which is preliminary data.</text>
</comment>
<protein>
    <submittedName>
        <fullName evidence="2">Phosphotransferase</fullName>
    </submittedName>
</protein>
<reference evidence="2 3" key="1">
    <citation type="submission" date="2017-07" db="EMBL/GenBank/DDBJ databases">
        <title>Tetzosporium hominis gen.nov. sp.nov.</title>
        <authorList>
            <person name="Tetz G."/>
            <person name="Tetz V."/>
        </authorList>
    </citation>
    <scope>NUCLEOTIDE SEQUENCE [LARGE SCALE GENOMIC DNA]</scope>
    <source>
        <strain evidence="2 3">VT-49</strain>
    </source>
</reference>
<dbReference type="PANTHER" id="PTHR21310">
    <property type="entry name" value="AMINOGLYCOSIDE PHOSPHOTRANSFERASE-RELATED-RELATED"/>
    <property type="match status" value="1"/>
</dbReference>
<feature type="domain" description="Aminoglycoside phosphotransferase" evidence="1">
    <location>
        <begin position="19"/>
        <end position="236"/>
    </location>
</feature>
<dbReference type="Gene3D" id="3.90.1200.10">
    <property type="match status" value="1"/>
</dbReference>
<dbReference type="GO" id="GO:0016740">
    <property type="term" value="F:transferase activity"/>
    <property type="evidence" value="ECO:0007669"/>
    <property type="project" value="UniProtKB-KW"/>
</dbReference>
<proteinExistence type="predicted"/>
<dbReference type="RefSeq" id="WP_094942725.1">
    <property type="nucleotide sequence ID" value="NZ_NOKQ01000204.1"/>
</dbReference>
<dbReference type="SUPFAM" id="SSF56112">
    <property type="entry name" value="Protein kinase-like (PK-like)"/>
    <property type="match status" value="1"/>
</dbReference>
<organism evidence="2 3">
    <name type="scientific">Tetzosporium hominis</name>
    <dbReference type="NCBI Taxonomy" id="2020506"/>
    <lineage>
        <taxon>Bacteria</taxon>
        <taxon>Bacillati</taxon>
        <taxon>Bacillota</taxon>
        <taxon>Bacilli</taxon>
        <taxon>Bacillales</taxon>
        <taxon>Caryophanaceae</taxon>
        <taxon>Tetzosporium</taxon>
    </lineage>
</organism>
<keyword evidence="3" id="KW-1185">Reference proteome</keyword>
<keyword evidence="2" id="KW-0808">Transferase</keyword>
<dbReference type="OrthoDB" id="334783at2"/>
<evidence type="ECO:0000259" key="1">
    <source>
        <dbReference type="Pfam" id="PF01636"/>
    </source>
</evidence>
<gene>
    <name evidence="2" type="ORF">CF394_07610</name>
</gene>
<dbReference type="InterPro" id="IPR051678">
    <property type="entry name" value="AGP_Transferase"/>
</dbReference>
<sequence length="288" mass="33115">MIKQIENQFNLNISKLEDVPESFSSTVYKSTLEDGRVTYIKIPYSKLKFTRELAAYQLLDGQVAIPKLLDVWEGDDEVPGAFLLSALKGSPLSSSNSTRLAYNVGIHHAELHSIRPNGIQGIDNEYPDWRAFVDRMFYSFAEDTKNQISQQQLEQSIETYERMKQELPKADGPSFLHMDFRPANIIVDGDSVSGSIDFESVRFGATEMDFTKLYRDYLQQDPALFAAYQDGYRSVRPLIELDAVLPFYRFTDAFNSIGWCERRGIEKNRAFLNQNLQLLQDFLQSEER</sequence>
<dbReference type="Proteomes" id="UP000217065">
    <property type="component" value="Unassembled WGS sequence"/>
</dbReference>